<keyword evidence="3" id="KW-0547">Nucleotide-binding</keyword>
<dbReference type="PROSITE" id="PS00211">
    <property type="entry name" value="ABC_TRANSPORTER_1"/>
    <property type="match status" value="1"/>
</dbReference>
<dbReference type="InterPro" id="IPR027417">
    <property type="entry name" value="P-loop_NTPase"/>
</dbReference>
<dbReference type="GO" id="GO:0005886">
    <property type="term" value="C:plasma membrane"/>
    <property type="evidence" value="ECO:0007669"/>
    <property type="project" value="TreeGrafter"/>
</dbReference>
<dbReference type="SMART" id="SM00382">
    <property type="entry name" value="AAA"/>
    <property type="match status" value="1"/>
</dbReference>
<dbReference type="FunFam" id="3.40.50.300:FF:000032">
    <property type="entry name" value="Export ABC transporter ATP-binding protein"/>
    <property type="match status" value="1"/>
</dbReference>
<dbReference type="EMBL" id="DTHJ01000058">
    <property type="protein sequence ID" value="HHS62527.1"/>
    <property type="molecule type" value="Genomic_DNA"/>
</dbReference>
<proteinExistence type="inferred from homology"/>
<dbReference type="CDD" id="cd03255">
    <property type="entry name" value="ABC_MJ0796_LolCDE_FtsE"/>
    <property type="match status" value="1"/>
</dbReference>
<evidence type="ECO:0000256" key="1">
    <source>
        <dbReference type="ARBA" id="ARBA00005417"/>
    </source>
</evidence>
<dbReference type="InterPro" id="IPR003593">
    <property type="entry name" value="AAA+_ATPase"/>
</dbReference>
<dbReference type="InterPro" id="IPR017911">
    <property type="entry name" value="MacB-like_ATP-bd"/>
</dbReference>
<reference evidence="6" key="1">
    <citation type="journal article" date="2020" name="mSystems">
        <title>Genome- and Community-Level Interaction Insights into Carbon Utilization and Element Cycling Functions of Hydrothermarchaeota in Hydrothermal Sediment.</title>
        <authorList>
            <person name="Zhou Z."/>
            <person name="Liu Y."/>
            <person name="Xu W."/>
            <person name="Pan J."/>
            <person name="Luo Z.H."/>
            <person name="Li M."/>
        </authorList>
    </citation>
    <scope>NUCLEOTIDE SEQUENCE [LARGE SCALE GENOMIC DNA]</scope>
    <source>
        <strain evidence="6">SpSt-783</strain>
    </source>
</reference>
<sequence>MNEILIAENIEKTYYLKNETINVLRGIDFKVEKGKFVVIFGPSGSGKSTLLNILGSLDRPTKGRVLFNNIDLFKNDDESLSRLRNKHIGFVFQFHHLLPEFTVMENITLPALLNGDKKKNVKERALRLLDMLGIYDKSLRLPDELSGGERQRVAIARALINDPLLILADEPTGNLDYENTNKLMDMFIHLKNKERTIILVTHSMDIAKLGDIVYNLKEGRLYAL</sequence>
<dbReference type="GO" id="GO:0005524">
    <property type="term" value="F:ATP binding"/>
    <property type="evidence" value="ECO:0007669"/>
    <property type="project" value="UniProtKB-KW"/>
</dbReference>
<comment type="similarity">
    <text evidence="1">Belongs to the ABC transporter superfamily.</text>
</comment>
<evidence type="ECO:0000256" key="2">
    <source>
        <dbReference type="ARBA" id="ARBA00022448"/>
    </source>
</evidence>
<dbReference type="Gene3D" id="3.40.50.300">
    <property type="entry name" value="P-loop containing nucleotide triphosphate hydrolases"/>
    <property type="match status" value="1"/>
</dbReference>
<protein>
    <submittedName>
        <fullName evidence="6">ABC transporter ATP-binding protein</fullName>
    </submittedName>
</protein>
<keyword evidence="2" id="KW-0813">Transport</keyword>
<accession>A0A7C6EIS3</accession>
<dbReference type="AlphaFoldDB" id="A0A7C6EIS3"/>
<name>A0A7C6EIS3_UNCW3</name>
<feature type="domain" description="ABC transporter" evidence="5">
    <location>
        <begin position="5"/>
        <end position="224"/>
    </location>
</feature>
<keyword evidence="4 6" id="KW-0067">ATP-binding</keyword>
<evidence type="ECO:0000259" key="5">
    <source>
        <dbReference type="PROSITE" id="PS50893"/>
    </source>
</evidence>
<dbReference type="PANTHER" id="PTHR24220">
    <property type="entry name" value="IMPORT ATP-BINDING PROTEIN"/>
    <property type="match status" value="1"/>
</dbReference>
<dbReference type="SUPFAM" id="SSF52540">
    <property type="entry name" value="P-loop containing nucleoside triphosphate hydrolases"/>
    <property type="match status" value="1"/>
</dbReference>
<dbReference type="PANTHER" id="PTHR24220:SF689">
    <property type="entry name" value="LIPOPROTEIN-RELEASING SYSTEM ATP-BINDING PROTEIN LOLD"/>
    <property type="match status" value="1"/>
</dbReference>
<organism evidence="6">
    <name type="scientific">candidate division WOR-3 bacterium</name>
    <dbReference type="NCBI Taxonomy" id="2052148"/>
    <lineage>
        <taxon>Bacteria</taxon>
        <taxon>Bacteria division WOR-3</taxon>
    </lineage>
</organism>
<dbReference type="InterPro" id="IPR003439">
    <property type="entry name" value="ABC_transporter-like_ATP-bd"/>
</dbReference>
<dbReference type="GO" id="GO:0022857">
    <property type="term" value="F:transmembrane transporter activity"/>
    <property type="evidence" value="ECO:0007669"/>
    <property type="project" value="TreeGrafter"/>
</dbReference>
<dbReference type="PROSITE" id="PS50893">
    <property type="entry name" value="ABC_TRANSPORTER_2"/>
    <property type="match status" value="1"/>
</dbReference>
<comment type="caution">
    <text evidence="6">The sequence shown here is derived from an EMBL/GenBank/DDBJ whole genome shotgun (WGS) entry which is preliminary data.</text>
</comment>
<dbReference type="InterPro" id="IPR015854">
    <property type="entry name" value="ABC_transpr_LolD-like"/>
</dbReference>
<evidence type="ECO:0000313" key="6">
    <source>
        <dbReference type="EMBL" id="HHS62527.1"/>
    </source>
</evidence>
<evidence type="ECO:0000256" key="3">
    <source>
        <dbReference type="ARBA" id="ARBA00022741"/>
    </source>
</evidence>
<dbReference type="Pfam" id="PF00005">
    <property type="entry name" value="ABC_tran"/>
    <property type="match status" value="1"/>
</dbReference>
<dbReference type="GO" id="GO:0016887">
    <property type="term" value="F:ATP hydrolysis activity"/>
    <property type="evidence" value="ECO:0007669"/>
    <property type="project" value="InterPro"/>
</dbReference>
<gene>
    <name evidence="6" type="ORF">ENV70_02775</name>
</gene>
<dbReference type="InterPro" id="IPR017871">
    <property type="entry name" value="ABC_transporter-like_CS"/>
</dbReference>
<evidence type="ECO:0000256" key="4">
    <source>
        <dbReference type="ARBA" id="ARBA00022840"/>
    </source>
</evidence>
<dbReference type="GO" id="GO:0098796">
    <property type="term" value="C:membrane protein complex"/>
    <property type="evidence" value="ECO:0007669"/>
    <property type="project" value="UniProtKB-ARBA"/>
</dbReference>